<name>A0A544TW62_9BACI</name>
<dbReference type="AlphaFoldDB" id="A0A544TW62"/>
<evidence type="ECO:0000313" key="1">
    <source>
        <dbReference type="EMBL" id="TQR21692.1"/>
    </source>
</evidence>
<dbReference type="Proteomes" id="UP000316626">
    <property type="component" value="Unassembled WGS sequence"/>
</dbReference>
<comment type="caution">
    <text evidence="1">The sequence shown here is derived from an EMBL/GenBank/DDBJ whole genome shotgun (WGS) entry which is preliminary data.</text>
</comment>
<sequence length="249" mass="29553">MKSILAFESSQEAVSYEMITKEMMEKLKGYQQVLEKHFQLTTLPKGVIWTNAELAMTTFSNIPIPAFTREDFIYMSPQVEVWQNLMVAQLEDKEMVDIRTFYQNFNSEHLFIVLAHELTHHIDLFVDEFEDDRHDSIWFEEGMCFYLPRKYCLSEGTFQEITGIEQLLVESFTEAYGSHNLDDFGYASYQGSLSSIMFDYWRSYLKVKSLVEFADGDVEQVFNWYKKWHEKGREIPLTKYFDEIQKNDN</sequence>
<proteinExistence type="predicted"/>
<dbReference type="OrthoDB" id="2354703at2"/>
<dbReference type="RefSeq" id="WP_142640817.1">
    <property type="nucleotide sequence ID" value="NZ_VDGI01000001.1"/>
</dbReference>
<reference evidence="1 2" key="1">
    <citation type="submission" date="2019-06" db="EMBL/GenBank/DDBJ databases">
        <title>Psychrobacillus vulpis sp. nov., a new species isolated from feces of a red fox that inhabits in The Tablas de Daimiel Natural Park, Albacete, Spain.</title>
        <authorList>
            <person name="Rodriguez M."/>
            <person name="Reina J.C."/>
            <person name="Bejar V."/>
            <person name="Llamas I."/>
        </authorList>
    </citation>
    <scope>NUCLEOTIDE SEQUENCE [LARGE SCALE GENOMIC DNA]</scope>
    <source>
        <strain evidence="1 2">Z8</strain>
    </source>
</reference>
<gene>
    <name evidence="1" type="ORF">FG384_01675</name>
</gene>
<keyword evidence="2" id="KW-1185">Reference proteome</keyword>
<accession>A0A544TW62</accession>
<evidence type="ECO:0000313" key="2">
    <source>
        <dbReference type="Proteomes" id="UP000316626"/>
    </source>
</evidence>
<organism evidence="1 2">
    <name type="scientific">Psychrobacillus vulpis</name>
    <dbReference type="NCBI Taxonomy" id="2325572"/>
    <lineage>
        <taxon>Bacteria</taxon>
        <taxon>Bacillati</taxon>
        <taxon>Bacillota</taxon>
        <taxon>Bacilli</taxon>
        <taxon>Bacillales</taxon>
        <taxon>Bacillaceae</taxon>
        <taxon>Psychrobacillus</taxon>
    </lineage>
</organism>
<protein>
    <submittedName>
        <fullName evidence="1">Uncharacterized protein</fullName>
    </submittedName>
</protein>
<dbReference type="EMBL" id="VDGI01000001">
    <property type="protein sequence ID" value="TQR21692.1"/>
    <property type="molecule type" value="Genomic_DNA"/>
</dbReference>